<comment type="caution">
    <text evidence="1">The sequence shown here is derived from an EMBL/GenBank/DDBJ whole genome shotgun (WGS) entry which is preliminary data.</text>
</comment>
<accession>A0ABQ5G369</accession>
<protein>
    <submittedName>
        <fullName evidence="1">Uncharacterized protein</fullName>
    </submittedName>
</protein>
<reference evidence="1" key="1">
    <citation type="journal article" date="2022" name="Int. J. Mol. Sci.">
        <title>Draft Genome of Tanacetum Coccineum: Genomic Comparison of Closely Related Tanacetum-Family Plants.</title>
        <authorList>
            <person name="Yamashiro T."/>
            <person name="Shiraishi A."/>
            <person name="Nakayama K."/>
            <person name="Satake H."/>
        </authorList>
    </citation>
    <scope>NUCLEOTIDE SEQUENCE</scope>
</reference>
<name>A0ABQ5G369_9ASTR</name>
<evidence type="ECO:0000313" key="2">
    <source>
        <dbReference type="Proteomes" id="UP001151760"/>
    </source>
</evidence>
<gene>
    <name evidence="1" type="ORF">Tco_1029352</name>
</gene>
<proteinExistence type="predicted"/>
<keyword evidence="2" id="KW-1185">Reference proteome</keyword>
<evidence type="ECO:0000313" key="1">
    <source>
        <dbReference type="EMBL" id="GJT70066.1"/>
    </source>
</evidence>
<sequence>MEREGVDYRFVGCLVGLESKVMRECCFVVGRDAWLRVSGFGIGVDEFTLSSLEVLLILATFDGLDVGLLEDVIGEDDDCDEEMSLVRMLLDGC</sequence>
<organism evidence="1 2">
    <name type="scientific">Tanacetum coccineum</name>
    <dbReference type="NCBI Taxonomy" id="301880"/>
    <lineage>
        <taxon>Eukaryota</taxon>
        <taxon>Viridiplantae</taxon>
        <taxon>Streptophyta</taxon>
        <taxon>Embryophyta</taxon>
        <taxon>Tracheophyta</taxon>
        <taxon>Spermatophyta</taxon>
        <taxon>Magnoliopsida</taxon>
        <taxon>eudicotyledons</taxon>
        <taxon>Gunneridae</taxon>
        <taxon>Pentapetalae</taxon>
        <taxon>asterids</taxon>
        <taxon>campanulids</taxon>
        <taxon>Asterales</taxon>
        <taxon>Asteraceae</taxon>
        <taxon>Asteroideae</taxon>
        <taxon>Anthemideae</taxon>
        <taxon>Anthemidinae</taxon>
        <taxon>Tanacetum</taxon>
    </lineage>
</organism>
<dbReference type="EMBL" id="BQNB010018044">
    <property type="protein sequence ID" value="GJT70066.1"/>
    <property type="molecule type" value="Genomic_DNA"/>
</dbReference>
<reference evidence="1" key="2">
    <citation type="submission" date="2022-01" db="EMBL/GenBank/DDBJ databases">
        <authorList>
            <person name="Yamashiro T."/>
            <person name="Shiraishi A."/>
            <person name="Satake H."/>
            <person name="Nakayama K."/>
        </authorList>
    </citation>
    <scope>NUCLEOTIDE SEQUENCE</scope>
</reference>
<dbReference type="Proteomes" id="UP001151760">
    <property type="component" value="Unassembled WGS sequence"/>
</dbReference>